<dbReference type="NCBIfam" id="TIGR00066">
    <property type="entry name" value="g_glut_trans"/>
    <property type="match status" value="1"/>
</dbReference>
<comment type="pathway">
    <text evidence="3">Sulfur metabolism; glutathione metabolism.</text>
</comment>
<dbReference type="Proteomes" id="UP000095023">
    <property type="component" value="Unassembled WGS sequence"/>
</dbReference>
<keyword evidence="9" id="KW-1185">Reference proteome</keyword>
<feature type="non-terminal residue" evidence="8">
    <location>
        <position position="1"/>
    </location>
</feature>
<dbReference type="GO" id="GO:0006751">
    <property type="term" value="P:glutathione catabolic process"/>
    <property type="evidence" value="ECO:0007669"/>
    <property type="project" value="EnsemblFungi"/>
</dbReference>
<feature type="active site" description="Nucleophile" evidence="6">
    <location>
        <position position="341"/>
    </location>
</feature>
<evidence type="ECO:0000256" key="5">
    <source>
        <dbReference type="ARBA" id="ARBA00047417"/>
    </source>
</evidence>
<dbReference type="AlphaFoldDB" id="A0A1E4TFL7"/>
<feature type="binding site" evidence="7">
    <location>
        <position position="433"/>
    </location>
    <ligand>
        <name>L-glutamate</name>
        <dbReference type="ChEBI" id="CHEBI:29985"/>
    </ligand>
</feature>
<feature type="binding site" evidence="7">
    <location>
        <begin position="359"/>
        <end position="361"/>
    </location>
    <ligand>
        <name>L-glutamate</name>
        <dbReference type="ChEBI" id="CHEBI:29985"/>
    </ligand>
</feature>
<protein>
    <recommendedName>
        <fullName evidence="10">Gamma-glutamyltransferase</fullName>
    </recommendedName>
</protein>
<dbReference type="GO" id="GO:0000324">
    <property type="term" value="C:fungal-type vacuole"/>
    <property type="evidence" value="ECO:0007669"/>
    <property type="project" value="EnsemblFungi"/>
</dbReference>
<evidence type="ECO:0000256" key="1">
    <source>
        <dbReference type="ARBA" id="ARBA00001049"/>
    </source>
</evidence>
<dbReference type="InterPro" id="IPR000101">
    <property type="entry name" value="GGT_peptidase"/>
</dbReference>
<dbReference type="OrthoDB" id="1081007at2759"/>
<evidence type="ECO:0000313" key="8">
    <source>
        <dbReference type="EMBL" id="ODV90572.1"/>
    </source>
</evidence>
<dbReference type="FunFam" id="3.60.20.40:FF:000001">
    <property type="entry name" value="Gamma-glutamyltranspeptidase 1"/>
    <property type="match status" value="1"/>
</dbReference>
<feature type="binding site" evidence="7">
    <location>
        <position position="65"/>
    </location>
    <ligand>
        <name>L-glutamate</name>
        <dbReference type="ChEBI" id="CHEBI:29985"/>
    </ligand>
</feature>
<dbReference type="GO" id="GO:0005886">
    <property type="term" value="C:plasma membrane"/>
    <property type="evidence" value="ECO:0007669"/>
    <property type="project" value="TreeGrafter"/>
</dbReference>
<dbReference type="GO" id="GO:0103068">
    <property type="term" value="F:leukotriene C4 gamma-glutamyl transferase activity"/>
    <property type="evidence" value="ECO:0007669"/>
    <property type="project" value="UniProtKB-EC"/>
</dbReference>
<evidence type="ECO:0000256" key="3">
    <source>
        <dbReference type="ARBA" id="ARBA00005115"/>
    </source>
</evidence>
<dbReference type="InterPro" id="IPR029055">
    <property type="entry name" value="Ntn_hydrolases_N"/>
</dbReference>
<feature type="binding site" evidence="7">
    <location>
        <position position="383"/>
    </location>
    <ligand>
        <name>L-glutamate</name>
        <dbReference type="ChEBI" id="CHEBI:29985"/>
    </ligand>
</feature>
<dbReference type="InterPro" id="IPR043138">
    <property type="entry name" value="GGT_lsub"/>
</dbReference>
<dbReference type="Pfam" id="PF01019">
    <property type="entry name" value="G_glu_transpept"/>
    <property type="match status" value="1"/>
</dbReference>
<dbReference type="PANTHER" id="PTHR11686:SF9">
    <property type="entry name" value="RE13973P"/>
    <property type="match status" value="1"/>
</dbReference>
<evidence type="ECO:0000256" key="2">
    <source>
        <dbReference type="ARBA" id="ARBA00001089"/>
    </source>
</evidence>
<evidence type="ECO:0000256" key="7">
    <source>
        <dbReference type="PIRSR" id="PIRSR600101-2"/>
    </source>
</evidence>
<comment type="catalytic activity">
    <reaction evidence="1">
        <text>an S-substituted glutathione + H2O = an S-substituted L-cysteinylglycine + L-glutamate</text>
        <dbReference type="Rhea" id="RHEA:59468"/>
        <dbReference type="ChEBI" id="CHEBI:15377"/>
        <dbReference type="ChEBI" id="CHEBI:29985"/>
        <dbReference type="ChEBI" id="CHEBI:90779"/>
        <dbReference type="ChEBI" id="CHEBI:143103"/>
        <dbReference type="EC" id="3.4.19.13"/>
    </reaction>
</comment>
<dbReference type="EMBL" id="KV453842">
    <property type="protein sequence ID" value="ODV90572.1"/>
    <property type="molecule type" value="Genomic_DNA"/>
</dbReference>
<proteinExistence type="inferred from homology"/>
<evidence type="ECO:0000256" key="6">
    <source>
        <dbReference type="PIRSR" id="PIRSR600101-1"/>
    </source>
</evidence>
<feature type="binding site" evidence="7">
    <location>
        <begin position="411"/>
        <end position="412"/>
    </location>
    <ligand>
        <name>L-glutamate</name>
        <dbReference type="ChEBI" id="CHEBI:29985"/>
    </ligand>
</feature>
<comment type="catalytic activity">
    <reaction evidence="5">
        <text>an N-terminal (5-L-glutamyl)-[peptide] + an alpha-amino acid = 5-L-glutamyl amino acid + an N-terminal L-alpha-aminoacyl-[peptide]</text>
        <dbReference type="Rhea" id="RHEA:23904"/>
        <dbReference type="Rhea" id="RHEA-COMP:9780"/>
        <dbReference type="Rhea" id="RHEA-COMP:9795"/>
        <dbReference type="ChEBI" id="CHEBI:77644"/>
        <dbReference type="ChEBI" id="CHEBI:78597"/>
        <dbReference type="ChEBI" id="CHEBI:78599"/>
        <dbReference type="ChEBI" id="CHEBI:78608"/>
        <dbReference type="EC" id="2.3.2.2"/>
    </reaction>
</comment>
<dbReference type="GO" id="GO:0036374">
    <property type="term" value="F:glutathione hydrolase activity"/>
    <property type="evidence" value="ECO:0007669"/>
    <property type="project" value="UniProtKB-EC"/>
</dbReference>
<gene>
    <name evidence="8" type="ORF">CANCADRAFT_12619</name>
</gene>
<reference evidence="9" key="1">
    <citation type="submission" date="2016-02" db="EMBL/GenBank/DDBJ databases">
        <title>Comparative genomics of biotechnologically important yeasts.</title>
        <authorList>
            <consortium name="DOE Joint Genome Institute"/>
            <person name="Riley R."/>
            <person name="Haridas S."/>
            <person name="Wolfe K.H."/>
            <person name="Lopes M.R."/>
            <person name="Hittinger C.T."/>
            <person name="Goker M."/>
            <person name="Salamov A."/>
            <person name="Wisecaver J."/>
            <person name="Long T.M."/>
            <person name="Aerts A.L."/>
            <person name="Barry K."/>
            <person name="Choi C."/>
            <person name="Clum A."/>
            <person name="Coughlan A.Y."/>
            <person name="Deshpande S."/>
            <person name="Douglass A.P."/>
            <person name="Hanson S.J."/>
            <person name="Klenk H.-P."/>
            <person name="Labutti K."/>
            <person name="Lapidus A."/>
            <person name="Lindquist E."/>
            <person name="Lipzen A."/>
            <person name="Meier-Kolthoff J.P."/>
            <person name="Ohm R.A."/>
            <person name="Otillar R.P."/>
            <person name="Pangilinan J."/>
            <person name="Peng Y."/>
            <person name="Rokas A."/>
            <person name="Rosa C.A."/>
            <person name="Scheuner C."/>
            <person name="Sibirny A.A."/>
            <person name="Slot J.C."/>
            <person name="Stielow J.B."/>
            <person name="Sun H."/>
            <person name="Kurtzman C.P."/>
            <person name="Blackwell M."/>
            <person name="Jeffries T.W."/>
            <person name="Grigoriev I.V."/>
        </authorList>
    </citation>
    <scope>NUCLEOTIDE SEQUENCE [LARGE SCALE GENOMIC DNA]</scope>
    <source>
        <strain evidence="9">NRRL Y-17796</strain>
    </source>
</reference>
<comment type="catalytic activity">
    <reaction evidence="2">
        <text>glutathione + H2O = L-cysteinylglycine + L-glutamate</text>
        <dbReference type="Rhea" id="RHEA:28807"/>
        <dbReference type="ChEBI" id="CHEBI:15377"/>
        <dbReference type="ChEBI" id="CHEBI:29985"/>
        <dbReference type="ChEBI" id="CHEBI:57925"/>
        <dbReference type="ChEBI" id="CHEBI:61694"/>
        <dbReference type="EC" id="3.4.19.13"/>
    </reaction>
</comment>
<organism evidence="8 9">
    <name type="scientific">Tortispora caseinolytica NRRL Y-17796</name>
    <dbReference type="NCBI Taxonomy" id="767744"/>
    <lineage>
        <taxon>Eukaryota</taxon>
        <taxon>Fungi</taxon>
        <taxon>Dikarya</taxon>
        <taxon>Ascomycota</taxon>
        <taxon>Saccharomycotina</taxon>
        <taxon>Trigonopsidomycetes</taxon>
        <taxon>Trigonopsidales</taxon>
        <taxon>Trigonopsidaceae</taxon>
        <taxon>Tortispora</taxon>
    </lineage>
</organism>
<sequence>AVAADVPICSKMGVDMLKRGGNAVDAAITTTLCIGVVNMFSSGIGGGGFMLIRPHNDSPLAINFREMAPEAAHKHMYDDHPLTSKIGGKAVGIPGELAGLWAAHERYGSLSWKELFDPVVDLARKGFPMPRVVHVALKTVHPFIFGDMAPSANWSFLWNDQHDRPYKTGELIKREALANTLERVSVEGITAFYNSSLTHSMVNEAAKSGGVITYDDFSKYQVSIEEPISTYFHGKEVITLNAPTSGPALLFGLNLIEGIDGPFAGHEHSALSQHYIIESMKWMSSARTQLGDPVYMDNVEHISAMQTKKYAADVRRNVSADRTYNWRYYNPSYEPNEEHGTAHLSVIDKHGMAVSLTTTVNLYFGCMVHDAESGVILNSEMDDFSVPKTGNAFDLQPSIYNYIEPFKRPLSSTVPVIVTDNNYAELVIGAAGGSHIITTVFQAISRIYLFKQGLEQAVKNPRLHDQLIPETTYYESGMDSWRYFLTMRGLKGMGHNLTCMDPRSVMNGIVKDVHTGEITAVSDWWRK</sequence>
<dbReference type="Gene3D" id="3.60.20.40">
    <property type="match status" value="1"/>
</dbReference>
<dbReference type="SUPFAM" id="SSF56235">
    <property type="entry name" value="N-terminal nucleophile aminohydrolases (Ntn hydrolases)"/>
    <property type="match status" value="1"/>
</dbReference>
<dbReference type="PRINTS" id="PR01210">
    <property type="entry name" value="GGTRANSPTASE"/>
</dbReference>
<name>A0A1E4TFL7_9ASCO</name>
<evidence type="ECO:0008006" key="10">
    <source>
        <dbReference type="Google" id="ProtNLM"/>
    </source>
</evidence>
<dbReference type="InterPro" id="IPR043137">
    <property type="entry name" value="GGT_ssub_C"/>
</dbReference>
<feature type="non-terminal residue" evidence="8">
    <location>
        <position position="527"/>
    </location>
</feature>
<evidence type="ECO:0000313" key="9">
    <source>
        <dbReference type="Proteomes" id="UP000095023"/>
    </source>
</evidence>
<accession>A0A1E4TFL7</accession>
<comment type="similarity">
    <text evidence="4">Belongs to the gamma-glutamyltransferase family.</text>
</comment>
<evidence type="ECO:0000256" key="4">
    <source>
        <dbReference type="ARBA" id="ARBA00009381"/>
    </source>
</evidence>
<dbReference type="PANTHER" id="PTHR11686">
    <property type="entry name" value="GAMMA GLUTAMYL TRANSPEPTIDASE"/>
    <property type="match status" value="1"/>
</dbReference>
<dbReference type="GO" id="GO:0006805">
    <property type="term" value="P:xenobiotic metabolic process"/>
    <property type="evidence" value="ECO:0007669"/>
    <property type="project" value="EnsemblFungi"/>
</dbReference>
<dbReference type="Gene3D" id="1.10.246.130">
    <property type="match status" value="1"/>
</dbReference>